<keyword evidence="3" id="KW-1185">Reference proteome</keyword>
<evidence type="ECO:0000313" key="3">
    <source>
        <dbReference type="Proteomes" id="UP000242496"/>
    </source>
</evidence>
<sequence>MIKLKIRQYVIGFIITIIVTIGAATFFLKSPYPNVAQVLSSNPIRSKISVHQSYCHITVFPIPIMVKNIAANHLLEYEYSVLTLLDHLKVKKEYPALNHSTLKNCIPIVFNQVRIVGYDVRYLIGEKPGLPGKIRMPYDPEKTIPLNEKGQLIIEPLLGQ</sequence>
<dbReference type="NCBIfam" id="NF041435">
    <property type="entry name" value="UmoD"/>
    <property type="match status" value="1"/>
</dbReference>
<dbReference type="EMBL" id="FPBJ01000008">
    <property type="protein sequence ID" value="SFU48002.1"/>
    <property type="molecule type" value="Genomic_DNA"/>
</dbReference>
<protein>
    <recommendedName>
        <fullName evidence="4">UmoD</fullName>
    </recommendedName>
</protein>
<proteinExistence type="predicted"/>
<keyword evidence="1" id="KW-0472">Membrane</keyword>
<gene>
    <name evidence="2" type="ORF">SAMN05421784_10863</name>
</gene>
<dbReference type="OrthoDB" id="9132795at2"/>
<dbReference type="AlphaFoldDB" id="A0A1I7GHM8"/>
<dbReference type="RefSeq" id="WP_092549442.1">
    <property type="nucleotide sequence ID" value="NZ_CAWRBG010000054.1"/>
</dbReference>
<dbReference type="Proteomes" id="UP000242496">
    <property type="component" value="Unassembled WGS sequence"/>
</dbReference>
<feature type="transmembrane region" description="Helical" evidence="1">
    <location>
        <begin position="9"/>
        <end position="28"/>
    </location>
</feature>
<name>A0A1I7GHM8_9GAMM</name>
<keyword evidence="1" id="KW-0812">Transmembrane</keyword>
<keyword evidence="1" id="KW-1133">Transmembrane helix</keyword>
<accession>A0A1I7GHM8</accession>
<organism evidence="2 3">
    <name type="scientific">Xenorhabdus koppenhoeferi</name>
    <dbReference type="NCBI Taxonomy" id="351659"/>
    <lineage>
        <taxon>Bacteria</taxon>
        <taxon>Pseudomonadati</taxon>
        <taxon>Pseudomonadota</taxon>
        <taxon>Gammaproteobacteria</taxon>
        <taxon>Enterobacterales</taxon>
        <taxon>Morganellaceae</taxon>
        <taxon>Xenorhabdus</taxon>
    </lineage>
</organism>
<evidence type="ECO:0000256" key="1">
    <source>
        <dbReference type="SAM" id="Phobius"/>
    </source>
</evidence>
<evidence type="ECO:0000313" key="2">
    <source>
        <dbReference type="EMBL" id="SFU48002.1"/>
    </source>
</evidence>
<evidence type="ECO:0008006" key="4">
    <source>
        <dbReference type="Google" id="ProtNLM"/>
    </source>
</evidence>
<reference evidence="3" key="1">
    <citation type="submission" date="2016-10" db="EMBL/GenBank/DDBJ databases">
        <authorList>
            <person name="Varghese N."/>
            <person name="Submissions S."/>
        </authorList>
    </citation>
    <scope>NUCLEOTIDE SEQUENCE [LARGE SCALE GENOMIC DNA]</scope>
    <source>
        <strain evidence="3">DSM 18168</strain>
    </source>
</reference>